<protein>
    <submittedName>
        <fullName evidence="1">Uncharacterized protein</fullName>
    </submittedName>
</protein>
<evidence type="ECO:0000313" key="1">
    <source>
        <dbReference type="EMBL" id="MCJ2183930.1"/>
    </source>
</evidence>
<dbReference type="Proteomes" id="UP001162881">
    <property type="component" value="Unassembled WGS sequence"/>
</dbReference>
<dbReference type="EMBL" id="JALHLF010000067">
    <property type="protein sequence ID" value="MCJ2183930.1"/>
    <property type="molecule type" value="Genomic_DNA"/>
</dbReference>
<keyword evidence="2" id="KW-1185">Reference proteome</keyword>
<name>A0ABT0BG74_9SPHN</name>
<dbReference type="RefSeq" id="WP_244022250.1">
    <property type="nucleotide sequence ID" value="NZ_JALHLF010000067.1"/>
</dbReference>
<sequence length="66" mass="6943">MSGNVPRLFADITALLEDMHAVAVEGQRRDNAPDMQSALVGLLQSRVATLDASLAKISLKLGGGHD</sequence>
<gene>
    <name evidence="1" type="ORF">MTR62_14680</name>
</gene>
<evidence type="ECO:0000313" key="2">
    <source>
        <dbReference type="Proteomes" id="UP001162881"/>
    </source>
</evidence>
<organism evidence="1 2">
    <name type="scientific">Novosphingobium organovorum</name>
    <dbReference type="NCBI Taxonomy" id="2930092"/>
    <lineage>
        <taxon>Bacteria</taxon>
        <taxon>Pseudomonadati</taxon>
        <taxon>Pseudomonadota</taxon>
        <taxon>Alphaproteobacteria</taxon>
        <taxon>Sphingomonadales</taxon>
        <taxon>Sphingomonadaceae</taxon>
        <taxon>Novosphingobium</taxon>
    </lineage>
</organism>
<accession>A0ABT0BG74</accession>
<proteinExistence type="predicted"/>
<reference evidence="1" key="1">
    <citation type="submission" date="2022-03" db="EMBL/GenBank/DDBJ databases">
        <title>Identification of a novel bacterium isolated from mangrove sediments.</title>
        <authorList>
            <person name="Pan X."/>
        </authorList>
    </citation>
    <scope>NUCLEOTIDE SEQUENCE</scope>
    <source>
        <strain evidence="1">B1949</strain>
    </source>
</reference>
<comment type="caution">
    <text evidence="1">The sequence shown here is derived from an EMBL/GenBank/DDBJ whole genome shotgun (WGS) entry which is preliminary data.</text>
</comment>